<dbReference type="InterPro" id="IPR011990">
    <property type="entry name" value="TPR-like_helical_dom_sf"/>
</dbReference>
<dbReference type="Pfam" id="PF00486">
    <property type="entry name" value="Trans_reg_C"/>
    <property type="match status" value="1"/>
</dbReference>
<dbReference type="RefSeq" id="WP_431310677.1">
    <property type="nucleotide sequence ID" value="NZ_BSPC01000021.1"/>
</dbReference>
<evidence type="ECO:0000256" key="5">
    <source>
        <dbReference type="SAM" id="Coils"/>
    </source>
</evidence>
<accession>A0ABQ6CFW4</accession>
<name>A0ABQ6CFW4_9HYPH</name>
<dbReference type="Gene3D" id="1.25.40.10">
    <property type="entry name" value="Tetratricopeptide repeat domain"/>
    <property type="match status" value="1"/>
</dbReference>
<dbReference type="PROSITE" id="PS51755">
    <property type="entry name" value="OMPR_PHOB"/>
    <property type="match status" value="1"/>
</dbReference>
<sequence length="521" mass="57994">MLFFFEQFVLDIARRELRGPAGPISVEPQVFDLLTYLIRNRDRVVSKDDILAAVWGGRLVSESALTTRINAVRSAVGDTGNAQRLIKKLPRKGIRFAGAVREERDAVNAASLLSWPPGPPALPDRPSIAVLPFANMSGDPDQEYFADGMVEEIITALSRMRWLFVIARNSSFAYKGRTVDVKQIGRALGVRYVLEGSVRKSANRVRITGQLLEASSGVLLWADRFEGGLEDIFDLQDQVTASVVGAIAPRLGQVEIDRANHKPTESLDAYDYFLRGMANVHRWNRQANNEALRDFRCAIERDPEFASAYGLAARCYSQRKACGWMIDRRQETAEAERLARLAAEFGRDDAVALCTAGIVLAYVVGRLDEGDALIDRALVLNPNLAWAWVFGSWVKIWLGQPDAATERGARAMRLSPNDPEVLFFMRTATAYSHFLTGHYAEALSWSRTAMRQQPKFVISICAAAASGALAGQLEEAQEAVERLRELESELRISDLTELFPFRRSDDIARWVEGLRKAGLSD</sequence>
<keyword evidence="1" id="KW-0677">Repeat</keyword>
<evidence type="ECO:0000256" key="4">
    <source>
        <dbReference type="PROSITE-ProRule" id="PRU01091"/>
    </source>
</evidence>
<dbReference type="PANTHER" id="PTHR44858:SF1">
    <property type="entry name" value="UDP-N-ACETYLGLUCOSAMINE--PEPTIDE N-ACETYLGLUCOSAMINYLTRANSFERASE SPINDLY-RELATED"/>
    <property type="match status" value="1"/>
</dbReference>
<keyword evidence="8" id="KW-1185">Reference proteome</keyword>
<dbReference type="Proteomes" id="UP001156882">
    <property type="component" value="Unassembled WGS sequence"/>
</dbReference>
<evidence type="ECO:0000313" key="8">
    <source>
        <dbReference type="Proteomes" id="UP001156882"/>
    </source>
</evidence>
<dbReference type="InterPro" id="IPR001867">
    <property type="entry name" value="OmpR/PhoB-type_DNA-bd"/>
</dbReference>
<comment type="caution">
    <text evidence="7">The sequence shown here is derived from an EMBL/GenBank/DDBJ whole genome shotgun (WGS) entry which is preliminary data.</text>
</comment>
<dbReference type="InterPro" id="IPR036388">
    <property type="entry name" value="WH-like_DNA-bd_sf"/>
</dbReference>
<dbReference type="InterPro" id="IPR050498">
    <property type="entry name" value="Ycf3"/>
</dbReference>
<evidence type="ECO:0000256" key="3">
    <source>
        <dbReference type="ARBA" id="ARBA00023125"/>
    </source>
</evidence>
<organism evidence="7 8">
    <name type="scientific">Labrys miyagiensis</name>
    <dbReference type="NCBI Taxonomy" id="346912"/>
    <lineage>
        <taxon>Bacteria</taxon>
        <taxon>Pseudomonadati</taxon>
        <taxon>Pseudomonadota</taxon>
        <taxon>Alphaproteobacteria</taxon>
        <taxon>Hyphomicrobiales</taxon>
        <taxon>Xanthobacteraceae</taxon>
        <taxon>Labrys</taxon>
    </lineage>
</organism>
<keyword evidence="3 4" id="KW-0238">DNA-binding</keyword>
<protein>
    <recommendedName>
        <fullName evidence="6">OmpR/PhoB-type domain-containing protein</fullName>
    </recommendedName>
</protein>
<dbReference type="PANTHER" id="PTHR44858">
    <property type="entry name" value="TETRATRICOPEPTIDE REPEAT PROTEIN 6"/>
    <property type="match status" value="1"/>
</dbReference>
<dbReference type="Gene3D" id="1.10.10.10">
    <property type="entry name" value="Winged helix-like DNA-binding domain superfamily/Winged helix DNA-binding domain"/>
    <property type="match status" value="1"/>
</dbReference>
<proteinExistence type="predicted"/>
<dbReference type="SMART" id="SM00862">
    <property type="entry name" value="Trans_reg_C"/>
    <property type="match status" value="1"/>
</dbReference>
<dbReference type="Gene3D" id="3.40.50.10070">
    <property type="entry name" value="TolB, N-terminal domain"/>
    <property type="match status" value="1"/>
</dbReference>
<dbReference type="CDD" id="cd00383">
    <property type="entry name" value="trans_reg_C"/>
    <property type="match status" value="1"/>
</dbReference>
<evidence type="ECO:0000256" key="1">
    <source>
        <dbReference type="ARBA" id="ARBA00022737"/>
    </source>
</evidence>
<dbReference type="SUPFAM" id="SSF48452">
    <property type="entry name" value="TPR-like"/>
    <property type="match status" value="1"/>
</dbReference>
<feature type="coiled-coil region" evidence="5">
    <location>
        <begin position="466"/>
        <end position="496"/>
    </location>
</feature>
<evidence type="ECO:0000313" key="7">
    <source>
        <dbReference type="EMBL" id="GLS19226.1"/>
    </source>
</evidence>
<dbReference type="EMBL" id="BSPC01000021">
    <property type="protein sequence ID" value="GLS19226.1"/>
    <property type="molecule type" value="Genomic_DNA"/>
</dbReference>
<keyword evidence="2" id="KW-0802">TPR repeat</keyword>
<dbReference type="SUPFAM" id="SSF46894">
    <property type="entry name" value="C-terminal effector domain of the bipartite response regulators"/>
    <property type="match status" value="1"/>
</dbReference>
<feature type="domain" description="OmpR/PhoB-type" evidence="6">
    <location>
        <begin position="1"/>
        <end position="98"/>
    </location>
</feature>
<keyword evidence="5" id="KW-0175">Coiled coil</keyword>
<evidence type="ECO:0000259" key="6">
    <source>
        <dbReference type="PROSITE" id="PS51755"/>
    </source>
</evidence>
<gene>
    <name evidence="7" type="ORF">GCM10007874_22430</name>
</gene>
<dbReference type="InterPro" id="IPR016032">
    <property type="entry name" value="Sig_transdc_resp-reg_C-effctor"/>
</dbReference>
<evidence type="ECO:0000256" key="2">
    <source>
        <dbReference type="ARBA" id="ARBA00022803"/>
    </source>
</evidence>
<feature type="DNA-binding region" description="OmpR/PhoB-type" evidence="4">
    <location>
        <begin position="1"/>
        <end position="98"/>
    </location>
</feature>
<reference evidence="8" key="1">
    <citation type="journal article" date="2019" name="Int. J. Syst. Evol. Microbiol.">
        <title>The Global Catalogue of Microorganisms (GCM) 10K type strain sequencing project: providing services to taxonomists for standard genome sequencing and annotation.</title>
        <authorList>
            <consortium name="The Broad Institute Genomics Platform"/>
            <consortium name="The Broad Institute Genome Sequencing Center for Infectious Disease"/>
            <person name="Wu L."/>
            <person name="Ma J."/>
        </authorList>
    </citation>
    <scope>NUCLEOTIDE SEQUENCE [LARGE SCALE GENOMIC DNA]</scope>
    <source>
        <strain evidence="8">NBRC 101365</strain>
    </source>
</reference>